<proteinExistence type="inferred from homology"/>
<dbReference type="InterPro" id="IPR013484">
    <property type="entry name" value="MoaB_proteobac"/>
</dbReference>
<gene>
    <name evidence="7" type="primary">moaB</name>
    <name evidence="7" type="ORF">GEV37_03855</name>
</gene>
<dbReference type="CDD" id="cd00886">
    <property type="entry name" value="MogA_MoaB"/>
    <property type="match status" value="1"/>
</dbReference>
<dbReference type="Gene3D" id="3.40.980.10">
    <property type="entry name" value="MoaB/Mog-like domain"/>
    <property type="match status" value="1"/>
</dbReference>
<comment type="similarity">
    <text evidence="2 5">Belongs to the MoaB/Mog family.</text>
</comment>
<name>A0ABS8DPN9_9GAMM</name>
<dbReference type="InterPro" id="IPR008284">
    <property type="entry name" value="MoCF_biosynth_CS"/>
</dbReference>
<organism evidence="7 8">
    <name type="scientific">Vreelandella malpeensis</name>
    <dbReference type="NCBI Taxonomy" id="1172368"/>
    <lineage>
        <taxon>Bacteria</taxon>
        <taxon>Pseudomonadati</taxon>
        <taxon>Pseudomonadota</taxon>
        <taxon>Gammaproteobacteria</taxon>
        <taxon>Oceanospirillales</taxon>
        <taxon>Halomonadaceae</taxon>
        <taxon>Vreelandella</taxon>
    </lineage>
</organism>
<comment type="caution">
    <text evidence="7">The sequence shown here is derived from an EMBL/GenBank/DDBJ whole genome shotgun (WGS) entry which is preliminary data.</text>
</comment>
<comment type="pathway">
    <text evidence="1 5">Cofactor biosynthesis; molybdopterin biosynthesis.</text>
</comment>
<keyword evidence="4 5" id="KW-0501">Molybdenum cofactor biosynthesis</keyword>
<evidence type="ECO:0000259" key="6">
    <source>
        <dbReference type="SMART" id="SM00852"/>
    </source>
</evidence>
<evidence type="ECO:0000256" key="1">
    <source>
        <dbReference type="ARBA" id="ARBA00005046"/>
    </source>
</evidence>
<dbReference type="SMART" id="SM00852">
    <property type="entry name" value="MoCF_biosynth"/>
    <property type="match status" value="1"/>
</dbReference>
<sequence length="169" mass="18257">MQALNIAVLTVSDTRTEESDTSGQLLVERLESAGHRLAEKRIVVDDMYRIRAVVAAWIADPEVQVVITTGGTGFTGRDSTPEAVAVLFDKEIQGFGERFRALSGEEIGSSTIQSRCLGGLANRTVIFCLPGSTGACRTGWDRLLAEQLDSRHQPCNFANLVIPGRGQHG</sequence>
<dbReference type="NCBIfam" id="TIGR02667">
    <property type="entry name" value="moaB_proteo"/>
    <property type="match status" value="1"/>
</dbReference>
<accession>A0ABS8DPN9</accession>
<dbReference type="SUPFAM" id="SSF53218">
    <property type="entry name" value="Molybdenum cofactor biosynthesis proteins"/>
    <property type="match status" value="1"/>
</dbReference>
<evidence type="ECO:0000256" key="4">
    <source>
        <dbReference type="ARBA" id="ARBA00023150"/>
    </source>
</evidence>
<evidence type="ECO:0000313" key="7">
    <source>
        <dbReference type="EMBL" id="MCB8888262.1"/>
    </source>
</evidence>
<dbReference type="EMBL" id="WHVL01000001">
    <property type="protein sequence ID" value="MCB8888262.1"/>
    <property type="molecule type" value="Genomic_DNA"/>
</dbReference>
<dbReference type="Proteomes" id="UP001319882">
    <property type="component" value="Unassembled WGS sequence"/>
</dbReference>
<protein>
    <recommendedName>
        <fullName evidence="3 5">Molybdenum cofactor biosynthesis protein B</fullName>
    </recommendedName>
</protein>
<dbReference type="NCBIfam" id="TIGR00177">
    <property type="entry name" value="molyb_syn"/>
    <property type="match status" value="1"/>
</dbReference>
<feature type="domain" description="MoaB/Mog" evidence="6">
    <location>
        <begin position="7"/>
        <end position="151"/>
    </location>
</feature>
<evidence type="ECO:0000256" key="2">
    <source>
        <dbReference type="ARBA" id="ARBA00006112"/>
    </source>
</evidence>
<evidence type="ECO:0000313" key="8">
    <source>
        <dbReference type="Proteomes" id="UP001319882"/>
    </source>
</evidence>
<dbReference type="RefSeq" id="WP_227389205.1">
    <property type="nucleotide sequence ID" value="NZ_JBHSCJ010000003.1"/>
</dbReference>
<evidence type="ECO:0000256" key="5">
    <source>
        <dbReference type="PIRNR" id="PIRNR006443"/>
    </source>
</evidence>
<dbReference type="PANTHER" id="PTHR43232:SF2">
    <property type="entry name" value="MOLYBDENUM COFACTOR BIOSYNTHESIS PROTEIN B"/>
    <property type="match status" value="1"/>
</dbReference>
<dbReference type="InterPro" id="IPR036425">
    <property type="entry name" value="MoaB/Mog-like_dom_sf"/>
</dbReference>
<dbReference type="PROSITE" id="PS01078">
    <property type="entry name" value="MOCF_BIOSYNTHESIS_1"/>
    <property type="match status" value="1"/>
</dbReference>
<dbReference type="InterPro" id="IPR001453">
    <property type="entry name" value="MoaB/Mog_dom"/>
</dbReference>
<dbReference type="PANTHER" id="PTHR43232">
    <property type="entry name" value="MOLYBDENUM COFACTOR BIOSYNTHESIS PROTEIN B"/>
    <property type="match status" value="1"/>
</dbReference>
<dbReference type="InterPro" id="IPR012245">
    <property type="entry name" value="MoaB"/>
</dbReference>
<comment type="function">
    <text evidence="5">May be involved in the biosynthesis of molybdopterin.</text>
</comment>
<reference evidence="7 8" key="1">
    <citation type="journal article" date="2021" name="Sci. Rep.">
        <title>Genome analysis of a halophilic bacterium Halomonas malpeensis YU-PRIM-29(T) reveals its exopolysaccharide and pigment producing capabilities.</title>
        <authorList>
            <person name="Athmika"/>
            <person name="Ghate S.D."/>
            <person name="Arun A.B."/>
            <person name="Rao S.S."/>
            <person name="Kumar S.T.A."/>
            <person name="Kandiyil M.K."/>
            <person name="Saptami K."/>
            <person name="Rekha P.D."/>
        </authorList>
    </citation>
    <scope>NUCLEOTIDE SEQUENCE [LARGE SCALE GENOMIC DNA]</scope>
    <source>
        <strain evidence="8">prim 29</strain>
    </source>
</reference>
<keyword evidence="8" id="KW-1185">Reference proteome</keyword>
<dbReference type="PIRSF" id="PIRSF006443">
    <property type="entry name" value="MoaB"/>
    <property type="match status" value="1"/>
</dbReference>
<dbReference type="Pfam" id="PF00994">
    <property type="entry name" value="MoCF_biosynth"/>
    <property type="match status" value="1"/>
</dbReference>
<evidence type="ECO:0000256" key="3">
    <source>
        <dbReference type="ARBA" id="ARBA00015262"/>
    </source>
</evidence>